<dbReference type="InterPro" id="IPR003593">
    <property type="entry name" value="AAA+_ATPase"/>
</dbReference>
<dbReference type="STRING" id="1272.GCA_900014985_01531"/>
<dbReference type="Gene3D" id="3.40.50.300">
    <property type="entry name" value="P-loop containing nucleotide triphosphate hydrolases"/>
    <property type="match status" value="1"/>
</dbReference>
<dbReference type="Pfam" id="PF00005">
    <property type="entry name" value="ABC_tran"/>
    <property type="match status" value="1"/>
</dbReference>
<feature type="domain" description="ABC transporter" evidence="5">
    <location>
        <begin position="55"/>
        <end position="288"/>
    </location>
</feature>
<dbReference type="PANTHER" id="PTHR42734">
    <property type="entry name" value="METAL TRANSPORT SYSTEM ATP-BINDING PROTEIN TM_0124-RELATED"/>
    <property type="match status" value="1"/>
</dbReference>
<name>A0A4Y4D2F9_KOCVA</name>
<evidence type="ECO:0000313" key="6">
    <source>
        <dbReference type="EMBL" id="GEC99378.1"/>
    </source>
</evidence>
<dbReference type="GO" id="GO:0016887">
    <property type="term" value="F:ATP hydrolysis activity"/>
    <property type="evidence" value="ECO:0007669"/>
    <property type="project" value="InterPro"/>
</dbReference>
<evidence type="ECO:0000256" key="2">
    <source>
        <dbReference type="ARBA" id="ARBA00022741"/>
    </source>
</evidence>
<dbReference type="InterPro" id="IPR003439">
    <property type="entry name" value="ABC_transporter-like_ATP-bd"/>
</dbReference>
<dbReference type="AlphaFoldDB" id="A0A4Y4D2F9"/>
<keyword evidence="3 6" id="KW-0067">ATP-binding</keyword>
<dbReference type="PROSITE" id="PS00211">
    <property type="entry name" value="ABC_TRANSPORTER_1"/>
    <property type="match status" value="1"/>
</dbReference>
<organism evidence="6 7">
    <name type="scientific">Kocuria varians</name>
    <name type="common">Micrococcus varians</name>
    <dbReference type="NCBI Taxonomy" id="1272"/>
    <lineage>
        <taxon>Bacteria</taxon>
        <taxon>Bacillati</taxon>
        <taxon>Actinomycetota</taxon>
        <taxon>Actinomycetes</taxon>
        <taxon>Micrococcales</taxon>
        <taxon>Micrococcaceae</taxon>
        <taxon>Kocuria</taxon>
    </lineage>
</organism>
<sequence length="317" mass="33967">MDSSTPPTGHGPDLPLRDVPEPRTTTPDPGGPGTTAPGAAAGRRRDPGARAAPAIRLRDAELAFGDRVLWSGLDLDVAPGEYLAVLGSNGTGKTSFLKVLLGLLPLTSGTVSVDGLRPRAAARHVGYVPQQRGFPARTPLRAKDLVAQGVDGDRWGIRLHPGRVRRRVAELLERVGASDYANAPVGLLSGGEQQRLRVAQALAADPSVMLCDEALLSLDLHHQQVVSELVHEQRVRHGSAVVFVTHDVNPIIDHVDRILYLANGSFRIGTPDEVLRSDVLSELYGTRIEVLRSNGRILVAGRPDSTHHTDSPEELIP</sequence>
<evidence type="ECO:0000256" key="1">
    <source>
        <dbReference type="ARBA" id="ARBA00022448"/>
    </source>
</evidence>
<keyword evidence="7" id="KW-1185">Reference proteome</keyword>
<keyword evidence="1" id="KW-0813">Transport</keyword>
<protein>
    <submittedName>
        <fullName evidence="6">ABC transporter ATP-binding protein</fullName>
    </submittedName>
</protein>
<dbReference type="PROSITE" id="PS50893">
    <property type="entry name" value="ABC_TRANSPORTER_2"/>
    <property type="match status" value="1"/>
</dbReference>
<evidence type="ECO:0000256" key="3">
    <source>
        <dbReference type="ARBA" id="ARBA00022840"/>
    </source>
</evidence>
<comment type="caution">
    <text evidence="6">The sequence shown here is derived from an EMBL/GenBank/DDBJ whole genome shotgun (WGS) entry which is preliminary data.</text>
</comment>
<evidence type="ECO:0000313" key="7">
    <source>
        <dbReference type="Proteomes" id="UP000315730"/>
    </source>
</evidence>
<evidence type="ECO:0000256" key="4">
    <source>
        <dbReference type="SAM" id="MobiDB-lite"/>
    </source>
</evidence>
<feature type="region of interest" description="Disordered" evidence="4">
    <location>
        <begin position="1"/>
        <end position="50"/>
    </location>
</feature>
<dbReference type="InterPro" id="IPR017871">
    <property type="entry name" value="ABC_transporter-like_CS"/>
</dbReference>
<dbReference type="GO" id="GO:0005524">
    <property type="term" value="F:ATP binding"/>
    <property type="evidence" value="ECO:0007669"/>
    <property type="project" value="UniProtKB-KW"/>
</dbReference>
<reference evidence="6 7" key="1">
    <citation type="submission" date="2019-06" db="EMBL/GenBank/DDBJ databases">
        <title>Whole genome shotgun sequence of Kocuria varians NBRC 15358.</title>
        <authorList>
            <person name="Hosoyama A."/>
            <person name="Uohara A."/>
            <person name="Ohji S."/>
            <person name="Ichikawa N."/>
        </authorList>
    </citation>
    <scope>NUCLEOTIDE SEQUENCE [LARGE SCALE GENOMIC DNA]</scope>
    <source>
        <strain evidence="6 7">NBRC 15358</strain>
    </source>
</reference>
<dbReference type="EMBL" id="BJNW01000012">
    <property type="protein sequence ID" value="GEC99378.1"/>
    <property type="molecule type" value="Genomic_DNA"/>
</dbReference>
<dbReference type="SUPFAM" id="SSF52540">
    <property type="entry name" value="P-loop containing nucleoside triphosphate hydrolases"/>
    <property type="match status" value="1"/>
</dbReference>
<dbReference type="SMART" id="SM00382">
    <property type="entry name" value="AAA"/>
    <property type="match status" value="1"/>
</dbReference>
<dbReference type="RefSeq" id="WP_082810344.1">
    <property type="nucleotide sequence ID" value="NZ_BJNW01000012.1"/>
</dbReference>
<dbReference type="Proteomes" id="UP000315730">
    <property type="component" value="Unassembled WGS sequence"/>
</dbReference>
<keyword evidence="2" id="KW-0547">Nucleotide-binding</keyword>
<proteinExistence type="predicted"/>
<gene>
    <name evidence="6" type="ORF">KVA01_15330</name>
</gene>
<evidence type="ECO:0000259" key="5">
    <source>
        <dbReference type="PROSITE" id="PS50893"/>
    </source>
</evidence>
<dbReference type="InterPro" id="IPR027417">
    <property type="entry name" value="P-loop_NTPase"/>
</dbReference>
<dbReference type="OrthoDB" id="3282096at2"/>
<feature type="compositionally biased region" description="Low complexity" evidence="4">
    <location>
        <begin position="22"/>
        <end position="41"/>
    </location>
</feature>
<dbReference type="InterPro" id="IPR050153">
    <property type="entry name" value="Metal_Ion_Import_ABC"/>
</dbReference>
<accession>A0A4Y4D2F9</accession>